<proteinExistence type="predicted"/>
<accession>A0A7C1FSY9</accession>
<comment type="caution">
    <text evidence="1">The sequence shown here is derived from an EMBL/GenBank/DDBJ whole genome shotgun (WGS) entry which is preliminary data.</text>
</comment>
<organism evidence="1">
    <name type="scientific">Thermomicrobium roseum</name>
    <dbReference type="NCBI Taxonomy" id="500"/>
    <lineage>
        <taxon>Bacteria</taxon>
        <taxon>Pseudomonadati</taxon>
        <taxon>Thermomicrobiota</taxon>
        <taxon>Thermomicrobia</taxon>
        <taxon>Thermomicrobiales</taxon>
        <taxon>Thermomicrobiaceae</taxon>
        <taxon>Thermomicrobium</taxon>
    </lineage>
</organism>
<dbReference type="EMBL" id="DSJL01000001">
    <property type="protein sequence ID" value="HEF64152.1"/>
    <property type="molecule type" value="Genomic_DNA"/>
</dbReference>
<gene>
    <name evidence="1" type="ORF">ENP47_00845</name>
</gene>
<dbReference type="SUPFAM" id="SSF53041">
    <property type="entry name" value="Resolvase-like"/>
    <property type="match status" value="1"/>
</dbReference>
<dbReference type="InterPro" id="IPR036162">
    <property type="entry name" value="Resolvase-like_N_sf"/>
</dbReference>
<dbReference type="AlphaFoldDB" id="A0A7C1FSY9"/>
<dbReference type="Pfam" id="PF00239">
    <property type="entry name" value="Resolvase"/>
    <property type="match status" value="1"/>
</dbReference>
<evidence type="ECO:0000313" key="1">
    <source>
        <dbReference type="EMBL" id="HEF64152.1"/>
    </source>
</evidence>
<dbReference type="InterPro" id="IPR006119">
    <property type="entry name" value="Resolv_N"/>
</dbReference>
<dbReference type="Gene3D" id="3.40.50.1390">
    <property type="entry name" value="Resolvase, N-terminal catalytic domain"/>
    <property type="match status" value="1"/>
</dbReference>
<reference evidence="1" key="1">
    <citation type="journal article" date="2020" name="mSystems">
        <title>Genome- and Community-Level Interaction Insights into Carbon Utilization and Element Cycling Functions of Hydrothermarchaeota in Hydrothermal Sediment.</title>
        <authorList>
            <person name="Zhou Z."/>
            <person name="Liu Y."/>
            <person name="Xu W."/>
            <person name="Pan J."/>
            <person name="Luo Z.H."/>
            <person name="Li M."/>
        </authorList>
    </citation>
    <scope>NUCLEOTIDE SEQUENCE [LARGE SCALE GENOMIC DNA]</scope>
    <source>
        <strain evidence="1">SpSt-222</strain>
    </source>
</reference>
<dbReference type="GO" id="GO:0003677">
    <property type="term" value="F:DNA binding"/>
    <property type="evidence" value="ECO:0007669"/>
    <property type="project" value="InterPro"/>
</dbReference>
<dbReference type="GO" id="GO:0000150">
    <property type="term" value="F:DNA strand exchange activity"/>
    <property type="evidence" value="ECO:0007669"/>
    <property type="project" value="InterPro"/>
</dbReference>
<protein>
    <submittedName>
        <fullName evidence="1">Uncharacterized protein</fullName>
    </submittedName>
</protein>
<sequence length="134" mass="15643">MSGETAALFLSARVPSDPKEAKRRPAPEDELAEQERRLRGYAQQASYTVARVFSEILPEFPEERPALKGLRTAMWLREIEVVLADSPERLYRDPERLKSFLIEARTLGLRVEFLDVPPLYAWIVKEYGWPRERR</sequence>
<name>A0A7C1FSY9_THERO</name>